<dbReference type="AlphaFoldDB" id="A0A4Y2UJU3"/>
<reference evidence="2 3" key="1">
    <citation type="journal article" date="2019" name="Sci. Rep.">
        <title>Orb-weaving spider Araneus ventricosus genome elucidates the spidroin gene catalogue.</title>
        <authorList>
            <person name="Kono N."/>
            <person name="Nakamura H."/>
            <person name="Ohtoshi R."/>
            <person name="Moran D.A.P."/>
            <person name="Shinohara A."/>
            <person name="Yoshida Y."/>
            <person name="Fujiwara M."/>
            <person name="Mori M."/>
            <person name="Tomita M."/>
            <person name="Arakawa K."/>
        </authorList>
    </citation>
    <scope>NUCLEOTIDE SEQUENCE [LARGE SCALE GENOMIC DNA]</scope>
</reference>
<feature type="region of interest" description="Disordered" evidence="1">
    <location>
        <begin position="33"/>
        <end position="66"/>
    </location>
</feature>
<dbReference type="Proteomes" id="UP000499080">
    <property type="component" value="Unassembled WGS sequence"/>
</dbReference>
<evidence type="ECO:0000256" key="1">
    <source>
        <dbReference type="SAM" id="MobiDB-lite"/>
    </source>
</evidence>
<protein>
    <submittedName>
        <fullName evidence="2">Uncharacterized protein</fullName>
    </submittedName>
</protein>
<organism evidence="2 3">
    <name type="scientific">Araneus ventricosus</name>
    <name type="common">Orbweaver spider</name>
    <name type="synonym">Epeira ventricosa</name>
    <dbReference type="NCBI Taxonomy" id="182803"/>
    <lineage>
        <taxon>Eukaryota</taxon>
        <taxon>Metazoa</taxon>
        <taxon>Ecdysozoa</taxon>
        <taxon>Arthropoda</taxon>
        <taxon>Chelicerata</taxon>
        <taxon>Arachnida</taxon>
        <taxon>Araneae</taxon>
        <taxon>Araneomorphae</taxon>
        <taxon>Entelegynae</taxon>
        <taxon>Araneoidea</taxon>
        <taxon>Araneidae</taxon>
        <taxon>Araneus</taxon>
    </lineage>
</organism>
<accession>A0A4Y2UJU3</accession>
<dbReference type="EMBL" id="BGPR01036629">
    <property type="protein sequence ID" value="GBO11926.1"/>
    <property type="molecule type" value="Genomic_DNA"/>
</dbReference>
<gene>
    <name evidence="2" type="ORF">AVEN_7256_1</name>
</gene>
<proteinExistence type="predicted"/>
<evidence type="ECO:0000313" key="2">
    <source>
        <dbReference type="EMBL" id="GBO11926.1"/>
    </source>
</evidence>
<comment type="caution">
    <text evidence="2">The sequence shown here is derived from an EMBL/GenBank/DDBJ whole genome shotgun (WGS) entry which is preliminary data.</text>
</comment>
<feature type="compositionally biased region" description="Basic and acidic residues" evidence="1">
    <location>
        <begin position="33"/>
        <end position="45"/>
    </location>
</feature>
<evidence type="ECO:0000313" key="3">
    <source>
        <dbReference type="Proteomes" id="UP000499080"/>
    </source>
</evidence>
<name>A0A4Y2UJU3_ARAVE</name>
<sequence>MQGPKGDKGELGPPSYIIQLAYAWRDLTDEFPGERKSKYSQEQSKDSVYPPSPDSERSLQCHLLVG</sequence>
<keyword evidence="3" id="KW-1185">Reference proteome</keyword>
<feature type="non-terminal residue" evidence="2">
    <location>
        <position position="66"/>
    </location>
</feature>